<dbReference type="eggNOG" id="COG3145">
    <property type="taxonomic scope" value="Bacteria"/>
</dbReference>
<dbReference type="PANTHER" id="PTHR31212">
    <property type="entry name" value="ALPHA-KETOGLUTARATE-DEPENDENT DIOXYGENASE ALKB HOMOLOG 3"/>
    <property type="match status" value="1"/>
</dbReference>
<dbReference type="Pfam" id="PF13532">
    <property type="entry name" value="2OG-FeII_Oxy_2"/>
    <property type="match status" value="1"/>
</dbReference>
<evidence type="ECO:0000313" key="3">
    <source>
        <dbReference type="Proteomes" id="UP000004947"/>
    </source>
</evidence>
<dbReference type="GO" id="GO:0006307">
    <property type="term" value="P:DNA alkylation repair"/>
    <property type="evidence" value="ECO:0007669"/>
    <property type="project" value="InterPro"/>
</dbReference>
<proteinExistence type="predicted"/>
<dbReference type="PANTHER" id="PTHR31212:SF4">
    <property type="entry name" value="ALPHA-KETOGLUTARATE-DEPENDENT DIOXYGENASE ALKB HOMOLOG 3"/>
    <property type="match status" value="1"/>
</dbReference>
<gene>
    <name evidence="2" type="ORF">LNTAR_14117</name>
</gene>
<dbReference type="EMBL" id="ABCK01000003">
    <property type="protein sequence ID" value="EDM28958.1"/>
    <property type="molecule type" value="Genomic_DNA"/>
</dbReference>
<dbReference type="OrthoDB" id="9796932at2"/>
<dbReference type="RefSeq" id="WP_007277260.1">
    <property type="nucleotide sequence ID" value="NZ_ABCK01000003.1"/>
</dbReference>
<dbReference type="SUPFAM" id="SSF51197">
    <property type="entry name" value="Clavaminate synthase-like"/>
    <property type="match status" value="1"/>
</dbReference>
<feature type="domain" description="Fe2OG dioxygenase" evidence="1">
    <location>
        <begin position="96"/>
        <end position="194"/>
    </location>
</feature>
<accession>A6DH75</accession>
<name>A6DH75_9BACT</name>
<evidence type="ECO:0000259" key="1">
    <source>
        <dbReference type="PROSITE" id="PS51471"/>
    </source>
</evidence>
<evidence type="ECO:0000313" key="2">
    <source>
        <dbReference type="EMBL" id="EDM28958.1"/>
    </source>
</evidence>
<dbReference type="InterPro" id="IPR027450">
    <property type="entry name" value="AlkB-like"/>
</dbReference>
<dbReference type="Gene3D" id="2.60.120.590">
    <property type="entry name" value="Alpha-ketoglutarate-dependent dioxygenase AlkB-like"/>
    <property type="match status" value="1"/>
</dbReference>
<sequence>MTPQTHLFCNGEIIYHPHFFTDSEASQLFSELEKDLPWQCDKIRIMGKEHFIPRLHAWLADPNIHYNYSGIDLKINPWTQQVLKLKTLAEDKSHWTFNSMLANYYRDGKDSNGWHADNEKELGRNPLIAMFSFGQIRRFSIRSNENHKNKLDFDLNNGSLIIMKGPLQHTSQHCLRKTKKKCDARISLTFRLTHPQ</sequence>
<dbReference type="InterPro" id="IPR032854">
    <property type="entry name" value="ALKBH3"/>
</dbReference>
<dbReference type="Proteomes" id="UP000004947">
    <property type="component" value="Unassembled WGS sequence"/>
</dbReference>
<protein>
    <recommendedName>
        <fullName evidence="1">Fe2OG dioxygenase domain-containing protein</fullName>
    </recommendedName>
</protein>
<dbReference type="AlphaFoldDB" id="A6DH75"/>
<organism evidence="2 3">
    <name type="scientific">Lentisphaera araneosa HTCC2155</name>
    <dbReference type="NCBI Taxonomy" id="313628"/>
    <lineage>
        <taxon>Bacteria</taxon>
        <taxon>Pseudomonadati</taxon>
        <taxon>Lentisphaerota</taxon>
        <taxon>Lentisphaeria</taxon>
        <taxon>Lentisphaerales</taxon>
        <taxon>Lentisphaeraceae</taxon>
        <taxon>Lentisphaera</taxon>
    </lineage>
</organism>
<keyword evidence="3" id="KW-1185">Reference proteome</keyword>
<comment type="caution">
    <text evidence="2">The sequence shown here is derived from an EMBL/GenBank/DDBJ whole genome shotgun (WGS) entry which is preliminary data.</text>
</comment>
<dbReference type="InterPro" id="IPR037151">
    <property type="entry name" value="AlkB-like_sf"/>
</dbReference>
<dbReference type="GO" id="GO:0051213">
    <property type="term" value="F:dioxygenase activity"/>
    <property type="evidence" value="ECO:0007669"/>
    <property type="project" value="InterPro"/>
</dbReference>
<dbReference type="STRING" id="313628.LNTAR_14117"/>
<dbReference type="PROSITE" id="PS51471">
    <property type="entry name" value="FE2OG_OXY"/>
    <property type="match status" value="1"/>
</dbReference>
<dbReference type="InterPro" id="IPR005123">
    <property type="entry name" value="Oxoglu/Fe-dep_dioxygenase_dom"/>
</dbReference>
<reference evidence="2 3" key="1">
    <citation type="journal article" date="2010" name="J. Bacteriol.">
        <title>Genome sequence of Lentisphaera araneosa HTCC2155T, the type species of the order Lentisphaerales in the phylum Lentisphaerae.</title>
        <authorList>
            <person name="Thrash J.C."/>
            <person name="Cho J.C."/>
            <person name="Vergin K.L."/>
            <person name="Morris R.M."/>
            <person name="Giovannoni S.J."/>
        </authorList>
    </citation>
    <scope>NUCLEOTIDE SEQUENCE [LARGE SCALE GENOMIC DNA]</scope>
    <source>
        <strain evidence="2 3">HTCC2155</strain>
    </source>
</reference>